<comment type="caution">
    <text evidence="1">The sequence shown here is derived from an EMBL/GenBank/DDBJ whole genome shotgun (WGS) entry which is preliminary data.</text>
</comment>
<proteinExistence type="predicted"/>
<organism evidence="1 2">
    <name type="scientific">Engystomops pustulosus</name>
    <name type="common">Tungara frog</name>
    <name type="synonym">Physalaemus pustulosus</name>
    <dbReference type="NCBI Taxonomy" id="76066"/>
    <lineage>
        <taxon>Eukaryota</taxon>
        <taxon>Metazoa</taxon>
        <taxon>Chordata</taxon>
        <taxon>Craniata</taxon>
        <taxon>Vertebrata</taxon>
        <taxon>Euteleostomi</taxon>
        <taxon>Amphibia</taxon>
        <taxon>Batrachia</taxon>
        <taxon>Anura</taxon>
        <taxon>Neobatrachia</taxon>
        <taxon>Hyloidea</taxon>
        <taxon>Leptodactylidae</taxon>
        <taxon>Leiuperinae</taxon>
        <taxon>Engystomops</taxon>
    </lineage>
</organism>
<accession>A0AAV6ZKU6</accession>
<reference evidence="1" key="1">
    <citation type="thesis" date="2020" institute="ProQuest LLC" country="789 East Eisenhower Parkway, Ann Arbor, MI, USA">
        <title>Comparative Genomics and Chromosome Evolution.</title>
        <authorList>
            <person name="Mudd A.B."/>
        </authorList>
    </citation>
    <scope>NUCLEOTIDE SEQUENCE</scope>
    <source>
        <strain evidence="1">237g6f4</strain>
        <tissue evidence="1">Blood</tissue>
    </source>
</reference>
<keyword evidence="2" id="KW-1185">Reference proteome</keyword>
<evidence type="ECO:0000313" key="2">
    <source>
        <dbReference type="Proteomes" id="UP000824782"/>
    </source>
</evidence>
<dbReference type="PANTHER" id="PTHR48465">
    <property type="entry name" value="PROTEIN SSUH2 HOMOLOG"/>
    <property type="match status" value="1"/>
</dbReference>
<name>A0AAV6ZKU6_ENGPU</name>
<dbReference type="PROSITE" id="PS51257">
    <property type="entry name" value="PROKAR_LIPOPROTEIN"/>
    <property type="match status" value="1"/>
</dbReference>
<dbReference type="InterPro" id="IPR036410">
    <property type="entry name" value="HSP_DnaJ_Cys-rich_dom_sf"/>
</dbReference>
<evidence type="ECO:0008006" key="3">
    <source>
        <dbReference type="Google" id="ProtNLM"/>
    </source>
</evidence>
<sequence length="175" mass="20210">MKCGDCNGSGKRSEEECMNCNGTGSMGCRTCNQTNVQTCPGCSGKGQVMTFIELTVTWKNNIYEFIPDHHSEFPTDLFKKVTGEKMYVDEQILVPPVINFPEPSINQNSQTAVQQHYSQYMSTCRILKQRHSIEWLPLTKVEYMWRGKRYDYFVYGKENEVYTDNYPQKCCCAVM</sequence>
<evidence type="ECO:0000313" key="1">
    <source>
        <dbReference type="EMBL" id="KAG8547970.1"/>
    </source>
</evidence>
<gene>
    <name evidence="1" type="ORF">GDO81_027015</name>
</gene>
<protein>
    <recommendedName>
        <fullName evidence="3">Protein SSUH2 homolog</fullName>
    </recommendedName>
</protein>
<dbReference type="PANTHER" id="PTHR48465:SF1">
    <property type="entry name" value="PROTEIN SSUH2 HOMOLOG"/>
    <property type="match status" value="1"/>
</dbReference>
<dbReference type="SUPFAM" id="SSF57938">
    <property type="entry name" value="DnaJ/Hsp40 cysteine-rich domain"/>
    <property type="match status" value="1"/>
</dbReference>
<dbReference type="AlphaFoldDB" id="A0AAV6ZKU6"/>
<dbReference type="EMBL" id="WNYA01000558">
    <property type="protein sequence ID" value="KAG8547970.1"/>
    <property type="molecule type" value="Genomic_DNA"/>
</dbReference>
<dbReference type="Proteomes" id="UP000824782">
    <property type="component" value="Unassembled WGS sequence"/>
</dbReference>
<dbReference type="InterPro" id="IPR052789">
    <property type="entry name" value="SSUH2_homolog"/>
</dbReference>